<dbReference type="EMBL" id="CP009962">
    <property type="protein sequence ID" value="AIY42976.1"/>
    <property type="molecule type" value="Genomic_DNA"/>
</dbReference>
<keyword evidence="2" id="KW-1185">Reference proteome</keyword>
<dbReference type="AlphaFoldDB" id="A0A0A1FEN4"/>
<evidence type="ECO:0000313" key="2">
    <source>
        <dbReference type="Proteomes" id="UP000030302"/>
    </source>
</evidence>
<sequence length="94" mass="10433">MLYYLRPPEFRQHLASICCFKVTIPALAFDTRPPVAARTSVPTAVQVDKIQIVIHPSPDMDENTTPLSLRHKGSVQKCVILRHGNAADFLPNPA</sequence>
<accession>A0A0A1FEN4</accession>
<dbReference type="KEGG" id="care:LT85_3818"/>
<protein>
    <submittedName>
        <fullName evidence="1">Uncharacterized protein</fullName>
    </submittedName>
</protein>
<name>A0A0A1FEN4_9BURK</name>
<reference evidence="2" key="1">
    <citation type="journal article" date="2014" name="Soil Biol. Biochem.">
        <title>Structure and function of bacterial communities in ageing soils: Insights from the Mendocino ecological staircase.</title>
        <authorList>
            <person name="Uroz S."/>
            <person name="Tech J.J."/>
            <person name="Sawaya N.A."/>
            <person name="Frey-Klett P."/>
            <person name="Leveau J.H.J."/>
        </authorList>
    </citation>
    <scope>NUCLEOTIDE SEQUENCE [LARGE SCALE GENOMIC DNA]</scope>
    <source>
        <strain evidence="2">Cal35</strain>
    </source>
</reference>
<dbReference type="Proteomes" id="UP000030302">
    <property type="component" value="Chromosome"/>
</dbReference>
<proteinExistence type="predicted"/>
<organism evidence="1 2">
    <name type="scientific">Collimonas arenae</name>
    <dbReference type="NCBI Taxonomy" id="279058"/>
    <lineage>
        <taxon>Bacteria</taxon>
        <taxon>Pseudomonadati</taxon>
        <taxon>Pseudomonadota</taxon>
        <taxon>Betaproteobacteria</taxon>
        <taxon>Burkholderiales</taxon>
        <taxon>Oxalobacteraceae</taxon>
        <taxon>Collimonas</taxon>
    </lineage>
</organism>
<dbReference type="HOGENOM" id="CLU_2381213_0_0_4"/>
<evidence type="ECO:0000313" key="1">
    <source>
        <dbReference type="EMBL" id="AIY42976.1"/>
    </source>
</evidence>
<gene>
    <name evidence="1" type="ORF">LT85_3818</name>
</gene>